<evidence type="ECO:0000259" key="3">
    <source>
        <dbReference type="Pfam" id="PF05065"/>
    </source>
</evidence>
<dbReference type="RefSeq" id="WP_085889740.1">
    <property type="nucleotide sequence ID" value="NZ_FWFN01000009.1"/>
</dbReference>
<dbReference type="AlphaFoldDB" id="A0A1X7A4I7"/>
<evidence type="ECO:0000313" key="4">
    <source>
        <dbReference type="EMBL" id="SLN70322.1"/>
    </source>
</evidence>
<dbReference type="Gene3D" id="3.30.2400.10">
    <property type="entry name" value="Major capsid protein gp5"/>
    <property type="match status" value="1"/>
</dbReference>
<organism evidence="4 5">
    <name type="scientific">Pseudooceanicola marinus</name>
    <dbReference type="NCBI Taxonomy" id="396013"/>
    <lineage>
        <taxon>Bacteria</taxon>
        <taxon>Pseudomonadati</taxon>
        <taxon>Pseudomonadota</taxon>
        <taxon>Alphaproteobacteria</taxon>
        <taxon>Rhodobacterales</taxon>
        <taxon>Paracoccaceae</taxon>
        <taxon>Pseudooceanicola</taxon>
    </lineage>
</organism>
<dbReference type="EMBL" id="FWFN01000009">
    <property type="protein sequence ID" value="SLN70322.1"/>
    <property type="molecule type" value="Genomic_DNA"/>
</dbReference>
<dbReference type="SUPFAM" id="SSF56563">
    <property type="entry name" value="Major capsid protein gp5"/>
    <property type="match status" value="1"/>
</dbReference>
<evidence type="ECO:0000313" key="5">
    <source>
        <dbReference type="Proteomes" id="UP000193963"/>
    </source>
</evidence>
<feature type="region of interest" description="Disordered" evidence="2">
    <location>
        <begin position="66"/>
        <end position="101"/>
    </location>
</feature>
<dbReference type="InterPro" id="IPR054612">
    <property type="entry name" value="Phage_capsid-like_C"/>
</dbReference>
<dbReference type="NCBIfam" id="TIGR01554">
    <property type="entry name" value="major_cap_HK97"/>
    <property type="match status" value="1"/>
</dbReference>
<dbReference type="Gene3D" id="3.30.2320.10">
    <property type="entry name" value="hypothetical protein PF0899 domain"/>
    <property type="match status" value="1"/>
</dbReference>
<evidence type="ECO:0000256" key="1">
    <source>
        <dbReference type="ARBA" id="ARBA00004328"/>
    </source>
</evidence>
<dbReference type="InterPro" id="IPR024455">
    <property type="entry name" value="Phage_capsid"/>
</dbReference>
<gene>
    <name evidence="4" type="ORF">PSM7751_03713</name>
</gene>
<feature type="domain" description="Phage capsid-like C-terminal" evidence="3">
    <location>
        <begin position="149"/>
        <end position="425"/>
    </location>
</feature>
<dbReference type="Pfam" id="PF05065">
    <property type="entry name" value="Phage_capsid"/>
    <property type="match status" value="1"/>
</dbReference>
<evidence type="ECO:0000256" key="2">
    <source>
        <dbReference type="SAM" id="MobiDB-lite"/>
    </source>
</evidence>
<comment type="subcellular location">
    <subcellularLocation>
        <location evidence="1">Virion</location>
    </subcellularLocation>
</comment>
<accession>A0A1X7A4I7</accession>
<sequence length="428" mass="46217">MTQKIAELRQKAMKVHGEAQGYLEEADRDGTSPERAAELRSQFDTAMDDFDRFKAEADRLERLAETEEAAAEMRERLDRGERESRRATGAGERFDPGADGRDEYREHFRAALAAGFDLSAVEPETRAAMQARQVRAENRAATGASGPAGGYTVPSTVADFIVKALAIWGPMTDATWVMDYNTASGGAVLIPGVDDTGNPADAHTEGDAAGTGPDAVLSKTDLSAFTVTSAWLPWSFELAQDSSFAWEQILGELIGERLARRANVWLTTGTGSGQPLGLVTAAQVGLTTASSSAITSDNILEIEAEVDPAYRRGPKCGYMMHDKTRLAVRKLKNANGDYMWREGDLTKGVPPTLNGYTVRLNQDMEKIGAGKKVMTFGDHGKYVSRRVGAPLLGIAREKFFPNLGIAGVHRIDGALSDLRAVKSLQMAA</sequence>
<dbReference type="OrthoDB" id="9786516at2"/>
<keyword evidence="5" id="KW-1185">Reference proteome</keyword>
<name>A0A1X7A4I7_9RHOB</name>
<reference evidence="4 5" key="1">
    <citation type="submission" date="2017-03" db="EMBL/GenBank/DDBJ databases">
        <authorList>
            <person name="Afonso C.L."/>
            <person name="Miller P.J."/>
            <person name="Scott M.A."/>
            <person name="Spackman E."/>
            <person name="Goraichik I."/>
            <person name="Dimitrov K.M."/>
            <person name="Suarez D.L."/>
            <person name="Swayne D.E."/>
        </authorList>
    </citation>
    <scope>NUCLEOTIDE SEQUENCE [LARGE SCALE GENOMIC DNA]</scope>
    <source>
        <strain evidence="4 5">CECT 7751</strain>
    </source>
</reference>
<protein>
    <submittedName>
        <fullName evidence="4">Phage capsid family protein</fullName>
    </submittedName>
</protein>
<dbReference type="Proteomes" id="UP000193963">
    <property type="component" value="Unassembled WGS sequence"/>
</dbReference>
<proteinExistence type="predicted"/>